<gene>
    <name evidence="1" type="ORF">RIF29_35899</name>
</gene>
<accession>A0AAN9EAT2</accession>
<evidence type="ECO:0000313" key="1">
    <source>
        <dbReference type="EMBL" id="KAK7252147.1"/>
    </source>
</evidence>
<proteinExistence type="predicted"/>
<name>A0AAN9EAT2_CROPI</name>
<dbReference type="Proteomes" id="UP001372338">
    <property type="component" value="Unassembled WGS sequence"/>
</dbReference>
<comment type="caution">
    <text evidence="1">The sequence shown here is derived from an EMBL/GenBank/DDBJ whole genome shotgun (WGS) entry which is preliminary data.</text>
</comment>
<evidence type="ECO:0000313" key="2">
    <source>
        <dbReference type="Proteomes" id="UP001372338"/>
    </source>
</evidence>
<dbReference type="AlphaFoldDB" id="A0AAN9EAT2"/>
<organism evidence="1 2">
    <name type="scientific">Crotalaria pallida</name>
    <name type="common">Smooth rattlebox</name>
    <name type="synonym">Crotalaria striata</name>
    <dbReference type="NCBI Taxonomy" id="3830"/>
    <lineage>
        <taxon>Eukaryota</taxon>
        <taxon>Viridiplantae</taxon>
        <taxon>Streptophyta</taxon>
        <taxon>Embryophyta</taxon>
        <taxon>Tracheophyta</taxon>
        <taxon>Spermatophyta</taxon>
        <taxon>Magnoliopsida</taxon>
        <taxon>eudicotyledons</taxon>
        <taxon>Gunneridae</taxon>
        <taxon>Pentapetalae</taxon>
        <taxon>rosids</taxon>
        <taxon>fabids</taxon>
        <taxon>Fabales</taxon>
        <taxon>Fabaceae</taxon>
        <taxon>Papilionoideae</taxon>
        <taxon>50 kb inversion clade</taxon>
        <taxon>genistoids sensu lato</taxon>
        <taxon>core genistoids</taxon>
        <taxon>Crotalarieae</taxon>
        <taxon>Crotalaria</taxon>
    </lineage>
</organism>
<reference evidence="1 2" key="1">
    <citation type="submission" date="2024-01" db="EMBL/GenBank/DDBJ databases">
        <title>The genomes of 5 underutilized Papilionoideae crops provide insights into root nodulation and disease resistanc.</title>
        <authorList>
            <person name="Yuan L."/>
        </authorList>
    </citation>
    <scope>NUCLEOTIDE SEQUENCE [LARGE SCALE GENOMIC DNA]</scope>
    <source>
        <strain evidence="1">ZHUSHIDOU_FW_LH</strain>
        <tissue evidence="1">Leaf</tissue>
    </source>
</reference>
<protein>
    <submittedName>
        <fullName evidence="1">Uncharacterized protein</fullName>
    </submittedName>
</protein>
<keyword evidence="2" id="KW-1185">Reference proteome</keyword>
<dbReference type="EMBL" id="JAYWIO010000007">
    <property type="protein sequence ID" value="KAK7252147.1"/>
    <property type="molecule type" value="Genomic_DNA"/>
</dbReference>
<sequence>MTRVVKGGKGWRGWHWHWRWRWRGVRWRWQWEGVRVARGSRVGGAMARGGGGVGWGDGLVALSPCVLYVVRCGGRGQWLGGYLWWATVARWAVEGRRDPTKPKRSFKSMYFKEAKD</sequence>